<feature type="region of interest" description="Disordered" evidence="1">
    <location>
        <begin position="90"/>
        <end position="156"/>
    </location>
</feature>
<feature type="region of interest" description="Disordered" evidence="1">
    <location>
        <begin position="1"/>
        <end position="74"/>
    </location>
</feature>
<evidence type="ECO:0000313" key="2">
    <source>
        <dbReference type="EMBL" id="QHS85969.1"/>
    </source>
</evidence>
<organism evidence="2">
    <name type="scientific">viral metagenome</name>
    <dbReference type="NCBI Taxonomy" id="1070528"/>
    <lineage>
        <taxon>unclassified sequences</taxon>
        <taxon>metagenomes</taxon>
        <taxon>organismal metagenomes</taxon>
    </lineage>
</organism>
<feature type="compositionally biased region" description="Basic residues" evidence="1">
    <location>
        <begin position="1"/>
        <end position="14"/>
    </location>
</feature>
<protein>
    <submittedName>
        <fullName evidence="2">Uncharacterized protein</fullName>
    </submittedName>
</protein>
<sequence>MGTRRRTKHHKRRYRGGEETSFTRTKGMVQRALGLDKKPEEPQFRAPGSAEDMYRLDPERGREQQEAERRAELSSFEKKVNKRVAAVTGRHGLPFTPRPFRDKFDGEEDDKYQKLKEKHEKKEEARFNSWQKAKMERVEKGLPSSVAGRRKSRRRR</sequence>
<dbReference type="AlphaFoldDB" id="A0A6C0B364"/>
<feature type="compositionally biased region" description="Basic and acidic residues" evidence="1">
    <location>
        <begin position="34"/>
        <end position="43"/>
    </location>
</feature>
<reference evidence="2" key="1">
    <citation type="journal article" date="2020" name="Nature">
        <title>Giant virus diversity and host interactions through global metagenomics.</title>
        <authorList>
            <person name="Schulz F."/>
            <person name="Roux S."/>
            <person name="Paez-Espino D."/>
            <person name="Jungbluth S."/>
            <person name="Walsh D.A."/>
            <person name="Denef V.J."/>
            <person name="McMahon K.D."/>
            <person name="Konstantinidis K.T."/>
            <person name="Eloe-Fadrosh E.A."/>
            <person name="Kyrpides N.C."/>
            <person name="Woyke T."/>
        </authorList>
    </citation>
    <scope>NUCLEOTIDE SEQUENCE</scope>
    <source>
        <strain evidence="2">GVMAG-M-3300009185-7</strain>
    </source>
</reference>
<evidence type="ECO:0000256" key="1">
    <source>
        <dbReference type="SAM" id="MobiDB-lite"/>
    </source>
</evidence>
<accession>A0A6C0B364</accession>
<name>A0A6C0B364_9ZZZZ</name>
<feature type="compositionally biased region" description="Basic and acidic residues" evidence="1">
    <location>
        <begin position="52"/>
        <end position="74"/>
    </location>
</feature>
<dbReference type="EMBL" id="MN739050">
    <property type="protein sequence ID" value="QHS85969.1"/>
    <property type="molecule type" value="Genomic_DNA"/>
</dbReference>
<feature type="compositionally biased region" description="Basic and acidic residues" evidence="1">
    <location>
        <begin position="111"/>
        <end position="126"/>
    </location>
</feature>
<proteinExistence type="predicted"/>